<protein>
    <submittedName>
        <fullName evidence="1">Uncharacterized protein</fullName>
    </submittedName>
</protein>
<sequence length="111" mass="13069">MDKKSRSLHEIATDLDSRITRLEQFYFVMSGLYGVSLGDFDIKNEMVEISKEILSLFKELEITKGGTEELARLKIKYNLMAQIWEGAIRNGRPAEGNFNEKFRQIFRKYRR</sequence>
<dbReference type="EMBL" id="PFMD01000067">
    <property type="protein sequence ID" value="PIY95802.1"/>
    <property type="molecule type" value="Genomic_DNA"/>
</dbReference>
<evidence type="ECO:0000313" key="1">
    <source>
        <dbReference type="EMBL" id="PIY95802.1"/>
    </source>
</evidence>
<accession>A0A2M7RGU5</accession>
<organism evidence="1 2">
    <name type="scientific">Candidatus Kerfeldbacteria bacterium CG_4_10_14_0_8_um_filter_42_10</name>
    <dbReference type="NCBI Taxonomy" id="2014248"/>
    <lineage>
        <taxon>Bacteria</taxon>
        <taxon>Candidatus Kerfeldiibacteriota</taxon>
    </lineage>
</organism>
<gene>
    <name evidence="1" type="ORF">COY66_05860</name>
</gene>
<dbReference type="AlphaFoldDB" id="A0A2M7RGU5"/>
<comment type="caution">
    <text evidence="1">The sequence shown here is derived from an EMBL/GenBank/DDBJ whole genome shotgun (WGS) entry which is preliminary data.</text>
</comment>
<name>A0A2M7RGU5_9BACT</name>
<dbReference type="Proteomes" id="UP000230779">
    <property type="component" value="Unassembled WGS sequence"/>
</dbReference>
<reference evidence="1 2" key="1">
    <citation type="submission" date="2017-09" db="EMBL/GenBank/DDBJ databases">
        <title>Depth-based differentiation of microbial function through sediment-hosted aquifers and enrichment of novel symbionts in the deep terrestrial subsurface.</title>
        <authorList>
            <person name="Probst A.J."/>
            <person name="Ladd B."/>
            <person name="Jarett J.K."/>
            <person name="Geller-Mcgrath D.E."/>
            <person name="Sieber C.M."/>
            <person name="Emerson J.B."/>
            <person name="Anantharaman K."/>
            <person name="Thomas B.C."/>
            <person name="Malmstrom R."/>
            <person name="Stieglmeier M."/>
            <person name="Klingl A."/>
            <person name="Woyke T."/>
            <person name="Ryan C.M."/>
            <person name="Banfield J.F."/>
        </authorList>
    </citation>
    <scope>NUCLEOTIDE SEQUENCE [LARGE SCALE GENOMIC DNA]</scope>
    <source>
        <strain evidence="1">CG_4_10_14_0_8_um_filter_42_10</strain>
    </source>
</reference>
<evidence type="ECO:0000313" key="2">
    <source>
        <dbReference type="Proteomes" id="UP000230779"/>
    </source>
</evidence>
<proteinExistence type="predicted"/>